<name>A0AAD4GSH6_ASPNN</name>
<dbReference type="GO" id="GO:0008757">
    <property type="term" value="F:S-adenosylmethionine-dependent methyltransferase activity"/>
    <property type="evidence" value="ECO:0007669"/>
    <property type="project" value="UniProtKB-ARBA"/>
</dbReference>
<proteinExistence type="predicted"/>
<dbReference type="SUPFAM" id="SSF53335">
    <property type="entry name" value="S-adenosyl-L-methionine-dependent methyltransferases"/>
    <property type="match status" value="1"/>
</dbReference>
<evidence type="ECO:0008006" key="3">
    <source>
        <dbReference type="Google" id="ProtNLM"/>
    </source>
</evidence>
<keyword evidence="2" id="KW-1185">Reference proteome</keyword>
<comment type="caution">
    <text evidence="1">The sequence shown here is derived from an EMBL/GenBank/DDBJ whole genome shotgun (WGS) entry which is preliminary data.</text>
</comment>
<dbReference type="Pfam" id="PF10294">
    <property type="entry name" value="Methyltransf_16"/>
    <property type="match status" value="1"/>
</dbReference>
<dbReference type="InterPro" id="IPR029063">
    <property type="entry name" value="SAM-dependent_MTases_sf"/>
</dbReference>
<dbReference type="Proteomes" id="UP001194746">
    <property type="component" value="Unassembled WGS sequence"/>
</dbReference>
<organism evidence="1 2">
    <name type="scientific">Aspergillus nanangensis</name>
    <dbReference type="NCBI Taxonomy" id="2582783"/>
    <lineage>
        <taxon>Eukaryota</taxon>
        <taxon>Fungi</taxon>
        <taxon>Dikarya</taxon>
        <taxon>Ascomycota</taxon>
        <taxon>Pezizomycotina</taxon>
        <taxon>Eurotiomycetes</taxon>
        <taxon>Eurotiomycetidae</taxon>
        <taxon>Eurotiales</taxon>
        <taxon>Aspergillaceae</taxon>
        <taxon>Aspergillus</taxon>
        <taxon>Aspergillus subgen. Circumdati</taxon>
    </lineage>
</organism>
<accession>A0AAD4GSH6</accession>
<dbReference type="GO" id="GO:0005737">
    <property type="term" value="C:cytoplasm"/>
    <property type="evidence" value="ECO:0007669"/>
    <property type="project" value="TreeGrafter"/>
</dbReference>
<dbReference type="EMBL" id="VCAU01000077">
    <property type="protein sequence ID" value="KAF9886408.1"/>
    <property type="molecule type" value="Genomic_DNA"/>
</dbReference>
<dbReference type="AlphaFoldDB" id="A0AAD4GSH6"/>
<evidence type="ECO:0000313" key="2">
    <source>
        <dbReference type="Proteomes" id="UP001194746"/>
    </source>
</evidence>
<reference evidence="1" key="1">
    <citation type="journal article" date="2019" name="Beilstein J. Org. Chem.">
        <title>Nanangenines: drimane sesquiterpenoids as the dominant metabolite cohort of a novel Australian fungus, Aspergillus nanangensis.</title>
        <authorList>
            <person name="Lacey H.J."/>
            <person name="Gilchrist C.L.M."/>
            <person name="Crombie A."/>
            <person name="Kalaitzis J.A."/>
            <person name="Vuong D."/>
            <person name="Rutledge P.J."/>
            <person name="Turner P."/>
            <person name="Pitt J.I."/>
            <person name="Lacey E."/>
            <person name="Chooi Y.H."/>
            <person name="Piggott A.M."/>
        </authorList>
    </citation>
    <scope>NUCLEOTIDE SEQUENCE</scope>
    <source>
        <strain evidence="1">MST-FP2251</strain>
    </source>
</reference>
<dbReference type="PANTHER" id="PTHR14614:SF130">
    <property type="entry name" value="PROTEIN-LYSINE N-METHYLTRANSFERASE EEF2KMT"/>
    <property type="match status" value="1"/>
</dbReference>
<gene>
    <name evidence="1" type="ORF">FE257_011440</name>
</gene>
<dbReference type="PANTHER" id="PTHR14614">
    <property type="entry name" value="HEPATOCELLULAR CARCINOMA-ASSOCIATED ANTIGEN"/>
    <property type="match status" value="1"/>
</dbReference>
<protein>
    <recommendedName>
        <fullName evidence="3">Methyltransferase-domain-containing protein</fullName>
    </recommendedName>
</protein>
<dbReference type="Gene3D" id="3.40.50.150">
    <property type="entry name" value="Vaccinia Virus protein VP39"/>
    <property type="match status" value="1"/>
</dbReference>
<reference evidence="1" key="2">
    <citation type="submission" date="2020-02" db="EMBL/GenBank/DDBJ databases">
        <authorList>
            <person name="Gilchrist C.L.M."/>
            <person name="Chooi Y.-H."/>
        </authorList>
    </citation>
    <scope>NUCLEOTIDE SEQUENCE</scope>
    <source>
        <strain evidence="1">MST-FP2251</strain>
    </source>
</reference>
<evidence type="ECO:0000313" key="1">
    <source>
        <dbReference type="EMBL" id="KAF9886408.1"/>
    </source>
</evidence>
<sequence length="355" mass="38934">MTLERFCRQYGEQLDPPNLSFPPSTSLLSPSIQSTLYNRLFNDTTVWPQPPIPYQTRVLKTLIARIEEAIADPEEDEITDALLEKWTSLLSHPKPDPLKQAQQLTYISYTAPTPFPGASSPFSSSSQEEDKARTILTSESRGLILASGTTGFRTWEAALHLGTYLSTTAAGSALITGNRVIELGAGTGFVSLFCAKYLGPRRIVATDREPALVDCMVDCAARNEVDATKGGMFEAGIWEWGMPVGVSSSVPAMDNQTNNEEAVFDVALGADLIYDTDLIPLLVSTIDALFTTHKIKQFVISATLRNEDTFQAFLNACEQNGLKTDRIPFESPAPEHQTGFFHSTSIPISIYQITK</sequence>
<dbReference type="InterPro" id="IPR019410">
    <property type="entry name" value="Methyltransf_16"/>
</dbReference>